<dbReference type="GO" id="GO:0009898">
    <property type="term" value="C:cytoplasmic side of plasma membrane"/>
    <property type="evidence" value="ECO:0007669"/>
    <property type="project" value="UniProtKB-UniRule"/>
</dbReference>
<accession>A0A2Z4AQM0</accession>
<dbReference type="Pfam" id="PF14450">
    <property type="entry name" value="FtsA"/>
    <property type="match status" value="1"/>
</dbReference>
<dbReference type="AlphaFoldDB" id="A0A2Z4AQM0"/>
<evidence type="ECO:0000256" key="6">
    <source>
        <dbReference type="PIRNR" id="PIRNR003101"/>
    </source>
</evidence>
<dbReference type="CDD" id="cd24048">
    <property type="entry name" value="ASKHA_NBD_FtsA"/>
    <property type="match status" value="1"/>
</dbReference>
<keyword evidence="3 5" id="KW-0472">Membrane</keyword>
<gene>
    <name evidence="5 8" type="primary">ftsA</name>
    <name evidence="8" type="ORF">DF168_01394</name>
</gene>
<comment type="subunit">
    <text evidence="5">Self-interacts. Interacts with FtsZ.</text>
</comment>
<reference evidence="8 9" key="1">
    <citation type="submission" date="2018-06" db="EMBL/GenBank/DDBJ databases">
        <title>Draft Genome Sequence of a Novel Marine Bacterium Related to the Verrucomicrobia.</title>
        <authorList>
            <person name="Vosseberg J."/>
            <person name="Martijn J."/>
            <person name="Ettema T.J.G."/>
        </authorList>
    </citation>
    <scope>NUCLEOTIDE SEQUENCE [LARGE SCALE GENOMIC DNA]</scope>
    <source>
        <strain evidence="8">TARA_B100001123</strain>
    </source>
</reference>
<name>A0A2Z4AQM0_9BACT</name>
<dbReference type="InterPro" id="IPR003494">
    <property type="entry name" value="SHS2_FtsA"/>
</dbReference>
<evidence type="ECO:0000313" key="9">
    <source>
        <dbReference type="Proteomes" id="UP000247465"/>
    </source>
</evidence>
<dbReference type="Proteomes" id="UP000247465">
    <property type="component" value="Chromosome"/>
</dbReference>
<dbReference type="Pfam" id="PF02491">
    <property type="entry name" value="SHS2_FTSA"/>
    <property type="match status" value="1"/>
</dbReference>
<proteinExistence type="inferred from homology"/>
<dbReference type="NCBIfam" id="TIGR01174">
    <property type="entry name" value="ftsA"/>
    <property type="match status" value="1"/>
</dbReference>
<dbReference type="InterPro" id="IPR043129">
    <property type="entry name" value="ATPase_NBD"/>
</dbReference>
<dbReference type="InterPro" id="IPR050696">
    <property type="entry name" value="FtsA/MreB"/>
</dbReference>
<evidence type="ECO:0000256" key="4">
    <source>
        <dbReference type="ARBA" id="ARBA00023306"/>
    </source>
</evidence>
<keyword evidence="1 5" id="KW-1003">Cell membrane</keyword>
<dbReference type="GO" id="GO:0032153">
    <property type="term" value="C:cell division site"/>
    <property type="evidence" value="ECO:0007669"/>
    <property type="project" value="UniProtKB-UniRule"/>
</dbReference>
<dbReference type="PANTHER" id="PTHR32432">
    <property type="entry name" value="CELL DIVISION PROTEIN FTSA-RELATED"/>
    <property type="match status" value="1"/>
</dbReference>
<dbReference type="SMART" id="SM00842">
    <property type="entry name" value="FtsA"/>
    <property type="match status" value="1"/>
</dbReference>
<dbReference type="InterPro" id="IPR020823">
    <property type="entry name" value="Cell_div_FtsA"/>
</dbReference>
<protein>
    <recommendedName>
        <fullName evidence="5 6">Cell division protein FtsA</fullName>
    </recommendedName>
</protein>
<organism evidence="8 9">
    <name type="scientific">Candidatus Moanibacter tarae</name>
    <dbReference type="NCBI Taxonomy" id="2200854"/>
    <lineage>
        <taxon>Bacteria</taxon>
        <taxon>Pseudomonadati</taxon>
        <taxon>Verrucomicrobiota</taxon>
        <taxon>Opitutia</taxon>
        <taxon>Puniceicoccales</taxon>
        <taxon>Puniceicoccales incertae sedis</taxon>
        <taxon>Candidatus Moanibacter</taxon>
    </lineage>
</organism>
<dbReference type="HAMAP" id="MF_02033">
    <property type="entry name" value="FtsA"/>
    <property type="match status" value="1"/>
</dbReference>
<evidence type="ECO:0000256" key="2">
    <source>
        <dbReference type="ARBA" id="ARBA00022618"/>
    </source>
</evidence>
<dbReference type="PIRSF" id="PIRSF003101">
    <property type="entry name" value="FtsA"/>
    <property type="match status" value="1"/>
</dbReference>
<comment type="function">
    <text evidence="5 6">Cell division protein that is involved in the assembly of the Z ring. May serve as a membrane anchor for the Z ring.</text>
</comment>
<evidence type="ECO:0000259" key="7">
    <source>
        <dbReference type="SMART" id="SM00842"/>
    </source>
</evidence>
<dbReference type="KEGG" id="mtar:DF168_01394"/>
<dbReference type="EMBL" id="CP029803">
    <property type="protein sequence ID" value="AWT60192.1"/>
    <property type="molecule type" value="Genomic_DNA"/>
</dbReference>
<keyword evidence="4 5" id="KW-0131">Cell cycle</keyword>
<dbReference type="SUPFAM" id="SSF53067">
    <property type="entry name" value="Actin-like ATPase domain"/>
    <property type="match status" value="2"/>
</dbReference>
<feature type="domain" description="SHS2" evidence="7">
    <location>
        <begin position="7"/>
        <end position="194"/>
    </location>
</feature>
<evidence type="ECO:0000256" key="3">
    <source>
        <dbReference type="ARBA" id="ARBA00023136"/>
    </source>
</evidence>
<keyword evidence="2 5" id="KW-0132">Cell division</keyword>
<evidence type="ECO:0000313" key="8">
    <source>
        <dbReference type="EMBL" id="AWT60192.1"/>
    </source>
</evidence>
<dbReference type="GO" id="GO:0043093">
    <property type="term" value="P:FtsZ-dependent cytokinesis"/>
    <property type="evidence" value="ECO:0007669"/>
    <property type="project" value="UniProtKB-UniRule"/>
</dbReference>
<dbReference type="PANTHER" id="PTHR32432:SF4">
    <property type="entry name" value="CELL DIVISION PROTEIN FTSA"/>
    <property type="match status" value="1"/>
</dbReference>
<comment type="similarity">
    <text evidence="5 6">Belongs to the FtsA/MreB family.</text>
</comment>
<sequence>MTQRQFIGAVEIGTSKVVALVGQLIGERSLNIIGLGQSTAVGVKKGEITDFRSVSNSTHAAISSAEKSAGVPIEGVYLSQSGSHLAGFSNRGSVTVSSSSNVVRVEDIRRGVEEAKRKALPQGRVFIHHVQCGFLLDGRAVEKPIGMRGDQIEVCYWHLHADEKKISDHLHVINAYGVPVQDMIVSSIASGSMIATESEKKHGVLVLDMGCGTTDYVLYRGGRILKTGVVGIGGDHFTNDLSLGLRISAKQAEKLKLDFGKAEIDDSDKGDYVWLIGDLTIGDRPIPKLAIYKILNARAVELFGILLKEFGPLLTADQVPAGVILTGGGSRMEGLISLGTSILGVTVRAGENPLWVREDLRKPEYSTVLGLLHYGLTAQQTETEENPSDGLMKKVARIFNLV</sequence>
<evidence type="ECO:0000256" key="1">
    <source>
        <dbReference type="ARBA" id="ARBA00022475"/>
    </source>
</evidence>
<comment type="subcellular location">
    <subcellularLocation>
        <location evidence="5">Cell membrane</location>
        <topology evidence="5">Peripheral membrane protein</topology>
        <orientation evidence="5">Cytoplasmic side</orientation>
    </subcellularLocation>
    <text evidence="5">Localizes to the Z ring in an FtsZ-dependent manner. Targeted to the membrane through a conserved C-terminal amphipathic helix.</text>
</comment>
<dbReference type="Gene3D" id="3.30.420.40">
    <property type="match status" value="1"/>
</dbReference>
<evidence type="ECO:0000256" key="5">
    <source>
        <dbReference type="HAMAP-Rule" id="MF_02033"/>
    </source>
</evidence>